<dbReference type="PRINTS" id="PR00723">
    <property type="entry name" value="SUBTILISIN"/>
</dbReference>
<dbReference type="CDD" id="cd04852">
    <property type="entry name" value="Peptidases_S8_3"/>
    <property type="match status" value="1"/>
</dbReference>
<feature type="domain" description="Inhibitor I9" evidence="11">
    <location>
        <begin position="38"/>
        <end position="115"/>
    </location>
</feature>
<feature type="active site" description="Charge relay system" evidence="6 7">
    <location>
        <position position="206"/>
    </location>
</feature>
<dbReference type="Gene3D" id="2.60.40.2310">
    <property type="match status" value="1"/>
</dbReference>
<dbReference type="InterPro" id="IPR015500">
    <property type="entry name" value="Peptidase_S8_subtilisin-rel"/>
</dbReference>
<dbReference type="Pfam" id="PF17766">
    <property type="entry name" value="fn3_6"/>
    <property type="match status" value="1"/>
</dbReference>
<evidence type="ECO:0008006" key="15">
    <source>
        <dbReference type="Google" id="ProtNLM"/>
    </source>
</evidence>
<name>A0AAV7E9C5_ARIFI</name>
<reference evidence="13 14" key="1">
    <citation type="submission" date="2021-07" db="EMBL/GenBank/DDBJ databases">
        <title>The Aristolochia fimbriata genome: insights into angiosperm evolution, floral development and chemical biosynthesis.</title>
        <authorList>
            <person name="Jiao Y."/>
        </authorList>
    </citation>
    <scope>NUCLEOTIDE SEQUENCE [LARGE SCALE GENOMIC DNA]</scope>
    <source>
        <strain evidence="13">IBCAS-2021</strain>
        <tissue evidence="13">Leaf</tissue>
    </source>
</reference>
<evidence type="ECO:0000256" key="9">
    <source>
        <dbReference type="SAM" id="SignalP"/>
    </source>
</evidence>
<organism evidence="13 14">
    <name type="scientific">Aristolochia fimbriata</name>
    <name type="common">White veined hardy Dutchman's pipe vine</name>
    <dbReference type="NCBI Taxonomy" id="158543"/>
    <lineage>
        <taxon>Eukaryota</taxon>
        <taxon>Viridiplantae</taxon>
        <taxon>Streptophyta</taxon>
        <taxon>Embryophyta</taxon>
        <taxon>Tracheophyta</taxon>
        <taxon>Spermatophyta</taxon>
        <taxon>Magnoliopsida</taxon>
        <taxon>Magnoliidae</taxon>
        <taxon>Piperales</taxon>
        <taxon>Aristolochiaceae</taxon>
        <taxon>Aristolochia</taxon>
    </lineage>
</organism>
<dbReference type="InterPro" id="IPR000209">
    <property type="entry name" value="Peptidase_S8/S53_dom"/>
</dbReference>
<feature type="domain" description="Subtilisin-like protease fibronectin type-III" evidence="12">
    <location>
        <begin position="632"/>
        <end position="735"/>
    </location>
</feature>
<dbReference type="FunFam" id="3.30.70.80:FF:000002">
    <property type="entry name" value="Subtilisin-like protease SBT5.3"/>
    <property type="match status" value="1"/>
</dbReference>
<keyword evidence="2 7" id="KW-0645">Protease</keyword>
<evidence type="ECO:0000259" key="10">
    <source>
        <dbReference type="Pfam" id="PF00082"/>
    </source>
</evidence>
<sequence>MGYVHLLMISILLPAVLLLALPNLCVSRDQEYGSDRTVYIVYMGSLPSGVQYEATTHHHTILQRVLQGISVSNALIYSYSRSFNGFAANLTSDEQRLIADMDEVVSVFPSRNYEMQTTRSWDFVGLPGEAARMAAVESDLIIGFLDSGIRPYSDSFKDDGLGPPPAKWKGLCQSNVKYFTCNNKIIGARYYKEASHEGSAIDVVGHGSHTASTAAGREVANVSLFGLAQGTARGAVPSARVAVYKVCSLFCASPDILAAFDDAIADGVDIISVSLGSFGAVDFPYDAIAVGAFHAMAKGVLTTQSAGNSGPRPGSVCSVAPWIFTVAASTTDRRIVTKVTLGDGRAFVVSVTAGFFYFSLYIYSFQAHERRDRSGNCYSGCLKESMVKGKIVFCDLMPPGLAGPIQAGAKGVISMDDTYSDFSRAYPLPAALLNPKSGAAVKAYINESNEPQANILRSKEVKDLKAPVVVSFSSRGPNAITSDILKPDITAPGVTILAAYSPAESVSGSPEDKRHVKYNILSGTSMSCPHVSGAAAYVKSFHPTWSPAAIKSALMTTAHPMSNTSNKDAEFAYGAGHIDPMKAVDPGLVYDAQKSDYIQMLCNTGYGTDNVRLISGDNTTSCPETPVGTARDLNYPTMAVKVDAAGTKFSFDFSRTVTNVGPPDSTYTAAVFSSHDPDLLNITVTPAVLKFSSENEKQSFVVSVSGGELKSITLLTAQLVWTDVALHSVRSPIVVYART</sequence>
<dbReference type="EMBL" id="JAINDJ010000006">
    <property type="protein sequence ID" value="KAG9445462.1"/>
    <property type="molecule type" value="Genomic_DNA"/>
</dbReference>
<dbReference type="InterPro" id="IPR034197">
    <property type="entry name" value="Peptidases_S8_3"/>
</dbReference>
<dbReference type="InterPro" id="IPR010259">
    <property type="entry name" value="S8pro/Inhibitor_I9"/>
</dbReference>
<accession>A0AAV7E9C5</accession>
<dbReference type="PROSITE" id="PS00138">
    <property type="entry name" value="SUBTILASE_SER"/>
    <property type="match status" value="1"/>
</dbReference>
<dbReference type="PROSITE" id="PS51892">
    <property type="entry name" value="SUBTILASE"/>
    <property type="match status" value="1"/>
</dbReference>
<dbReference type="Gene3D" id="3.40.50.200">
    <property type="entry name" value="Peptidase S8/S53 domain"/>
    <property type="match status" value="1"/>
</dbReference>
<feature type="active site" description="Charge relay system" evidence="6 7">
    <location>
        <position position="146"/>
    </location>
</feature>
<evidence type="ECO:0000256" key="1">
    <source>
        <dbReference type="ARBA" id="ARBA00011073"/>
    </source>
</evidence>
<dbReference type="FunFam" id="3.40.50.200:FF:000006">
    <property type="entry name" value="Subtilisin-like protease SBT1.5"/>
    <property type="match status" value="1"/>
</dbReference>
<evidence type="ECO:0000256" key="4">
    <source>
        <dbReference type="ARBA" id="ARBA00022801"/>
    </source>
</evidence>
<evidence type="ECO:0000256" key="8">
    <source>
        <dbReference type="SAM" id="Phobius"/>
    </source>
</evidence>
<keyword evidence="4 7" id="KW-0378">Hydrolase</keyword>
<keyword evidence="8" id="KW-0472">Membrane</keyword>
<dbReference type="InterPro" id="IPR036852">
    <property type="entry name" value="Peptidase_S8/S53_dom_sf"/>
</dbReference>
<dbReference type="AlphaFoldDB" id="A0AAV7E9C5"/>
<evidence type="ECO:0000256" key="6">
    <source>
        <dbReference type="PIRSR" id="PIRSR615500-1"/>
    </source>
</evidence>
<feature type="domain" description="Peptidase S8/S53" evidence="10">
    <location>
        <begin position="139"/>
        <end position="576"/>
    </location>
</feature>
<feature type="transmembrane region" description="Helical" evidence="8">
    <location>
        <begin position="344"/>
        <end position="363"/>
    </location>
</feature>
<evidence type="ECO:0000256" key="5">
    <source>
        <dbReference type="ARBA" id="ARBA00022825"/>
    </source>
</evidence>
<comment type="similarity">
    <text evidence="1 7">Belongs to the peptidase S8 family.</text>
</comment>
<dbReference type="InterPro" id="IPR041469">
    <property type="entry name" value="Subtilisin-like_FN3"/>
</dbReference>
<keyword evidence="3 9" id="KW-0732">Signal</keyword>
<feature type="signal peptide" evidence="9">
    <location>
        <begin position="1"/>
        <end position="27"/>
    </location>
</feature>
<feature type="active site" description="Charge relay system" evidence="6 7">
    <location>
        <position position="525"/>
    </location>
</feature>
<dbReference type="Pfam" id="PF00082">
    <property type="entry name" value="Peptidase_S8"/>
    <property type="match status" value="1"/>
</dbReference>
<evidence type="ECO:0000259" key="11">
    <source>
        <dbReference type="Pfam" id="PF05922"/>
    </source>
</evidence>
<dbReference type="Gene3D" id="3.30.70.80">
    <property type="entry name" value="Peptidase S8 propeptide/proteinase inhibitor I9"/>
    <property type="match status" value="1"/>
</dbReference>
<dbReference type="CDD" id="cd02120">
    <property type="entry name" value="PA_subtilisin_like"/>
    <property type="match status" value="1"/>
</dbReference>
<keyword evidence="8" id="KW-0812">Transmembrane</keyword>
<evidence type="ECO:0000313" key="13">
    <source>
        <dbReference type="EMBL" id="KAG9445462.1"/>
    </source>
</evidence>
<evidence type="ECO:0000259" key="12">
    <source>
        <dbReference type="Pfam" id="PF17766"/>
    </source>
</evidence>
<evidence type="ECO:0000256" key="7">
    <source>
        <dbReference type="PROSITE-ProRule" id="PRU01240"/>
    </source>
</evidence>
<dbReference type="InterPro" id="IPR023828">
    <property type="entry name" value="Peptidase_S8_Ser-AS"/>
</dbReference>
<dbReference type="SUPFAM" id="SSF52743">
    <property type="entry name" value="Subtilisin-like"/>
    <property type="match status" value="1"/>
</dbReference>
<protein>
    <recommendedName>
        <fullName evidence="15">Cucumisin</fullName>
    </recommendedName>
</protein>
<proteinExistence type="inferred from homology"/>
<keyword evidence="14" id="KW-1185">Reference proteome</keyword>
<dbReference type="Pfam" id="PF05922">
    <property type="entry name" value="Inhibitor_I9"/>
    <property type="match status" value="1"/>
</dbReference>
<dbReference type="Gene3D" id="3.50.30.30">
    <property type="match status" value="1"/>
</dbReference>
<comment type="caution">
    <text evidence="13">The sequence shown here is derived from an EMBL/GenBank/DDBJ whole genome shotgun (WGS) entry which is preliminary data.</text>
</comment>
<keyword evidence="8" id="KW-1133">Transmembrane helix</keyword>
<evidence type="ECO:0000313" key="14">
    <source>
        <dbReference type="Proteomes" id="UP000825729"/>
    </source>
</evidence>
<dbReference type="GO" id="GO:0004252">
    <property type="term" value="F:serine-type endopeptidase activity"/>
    <property type="evidence" value="ECO:0007669"/>
    <property type="project" value="UniProtKB-UniRule"/>
</dbReference>
<evidence type="ECO:0000256" key="3">
    <source>
        <dbReference type="ARBA" id="ARBA00022729"/>
    </source>
</evidence>
<dbReference type="InterPro" id="IPR037045">
    <property type="entry name" value="S8pro/Inhibitor_I9_sf"/>
</dbReference>
<dbReference type="PANTHER" id="PTHR10795">
    <property type="entry name" value="PROPROTEIN CONVERTASE SUBTILISIN/KEXIN"/>
    <property type="match status" value="1"/>
</dbReference>
<feature type="chain" id="PRO_5043832229" description="Cucumisin" evidence="9">
    <location>
        <begin position="28"/>
        <end position="739"/>
    </location>
</feature>
<dbReference type="InterPro" id="IPR045051">
    <property type="entry name" value="SBT"/>
</dbReference>
<gene>
    <name evidence="13" type="ORF">H6P81_016802</name>
</gene>
<keyword evidence="5 7" id="KW-0720">Serine protease</keyword>
<dbReference type="GO" id="GO:0006508">
    <property type="term" value="P:proteolysis"/>
    <property type="evidence" value="ECO:0007669"/>
    <property type="project" value="UniProtKB-KW"/>
</dbReference>
<evidence type="ECO:0000256" key="2">
    <source>
        <dbReference type="ARBA" id="ARBA00022670"/>
    </source>
</evidence>
<dbReference type="Proteomes" id="UP000825729">
    <property type="component" value="Unassembled WGS sequence"/>
</dbReference>